<gene>
    <name evidence="2" type="ORF">OHC33_003781</name>
</gene>
<reference evidence="2 3" key="1">
    <citation type="submission" date="2022-12" db="EMBL/GenBank/DDBJ databases">
        <title>Genomic features and morphological characterization of a novel Knufia sp. strain isolated from spacecraft assembly facility.</title>
        <authorList>
            <person name="Teixeira M."/>
            <person name="Chander A.M."/>
            <person name="Stajich J.E."/>
            <person name="Venkateswaran K."/>
        </authorList>
    </citation>
    <scope>NUCLEOTIDE SEQUENCE [LARGE SCALE GENOMIC DNA]</scope>
    <source>
        <strain evidence="2 3">FJI-L2-BK-P2</strain>
    </source>
</reference>
<feature type="compositionally biased region" description="Polar residues" evidence="1">
    <location>
        <begin position="639"/>
        <end position="652"/>
    </location>
</feature>
<feature type="compositionally biased region" description="Polar residues" evidence="1">
    <location>
        <begin position="789"/>
        <end position="818"/>
    </location>
</feature>
<sequence>MAMTHRNRYLKDCPTTVSIDVSGSTEGLVRRLEISDSRTIYSLLEEAAPGNSYAVPWSNKPKDHLSLRHVDRISRSGGGTAPTTMLTEPNLLLLKERTDLWFLFTDGMIDTEEEVKKFAETVYANSLHNLPCVVVVFGDQSSNPTQCDISVGQALISRAPNSIFLYRDTSDQSATLFIFEARGSFDQFYVRKGKDKRLNRNSKWNDLNKTTYQELFSISAIRKTSLEPYQLMLHDHTTIDISRLNRGVLGHEEVTAVFASNTNLKYLVLNARNSGQEQELNVFVLTNRRSPALERTVDPNAQRIVKAIAYHELRDLTRAREVLQDLHTRAQRDFTNRLLCDNRAVSRDRAVLSVTQRLYETIDNHSARLFEPIVPSDDQDPLRLLPQLLAIKWYQIPTDTERFKGTCPICDIDSGRRPLCLLIQVCASVTTIGEAVATLRAIKDRTIISDLICCDACGEQLIGKQSADGTHTFKTAVPLIRHDAELNNKAQTATLVRGLGQLTDAKKVDAVWNYIVGLTLQHHKAILQSVVDDVSLDEDDTNNVSHAQGARSEFERSQIMLEALQWLSGMDSPTRDRLASRTVQKMPISTLEQTIPSPLQFSASTIQSRTRDTGAYAPTTQQRTTELPSSPLPKNPSSTYQVTSGSSLQSTASERHPADPHSMPLPSVAPSTRSASLDKPYPHSTVMSPSLPSRTALSARRAIPENEKRAVPKPSSESIFMPLPDSSPSSRSTRPIDETHTHIAVTKPPTDHRVTAENPLQKPSRPFSTPSPESFSPAGSRESLDDPSSHSTITSPLHSLPSRTTSSTHRVTPKTQKPAQRYLPELTSTPLPRASPSTRFSRHPEDPLTHPTAMESSPRMNTQPRSRNSTAAPIPNPSTPTRAPRQPNKAPTHPTATRPPRPSMNAQPQPRDSDAAPLSNTSRYTSVNEPYTSFTVTESPSPPINTQPQP</sequence>
<evidence type="ECO:0000313" key="2">
    <source>
        <dbReference type="EMBL" id="KAK5955102.1"/>
    </source>
</evidence>
<feature type="compositionally biased region" description="Polar residues" evidence="1">
    <location>
        <begin position="918"/>
        <end position="939"/>
    </location>
</feature>
<feature type="compositionally biased region" description="Low complexity" evidence="1">
    <location>
        <begin position="763"/>
        <end position="777"/>
    </location>
</feature>
<feature type="region of interest" description="Disordered" evidence="1">
    <location>
        <begin position="589"/>
        <end position="950"/>
    </location>
</feature>
<feature type="compositionally biased region" description="Polar residues" evidence="1">
    <location>
        <begin position="854"/>
        <end position="871"/>
    </location>
</feature>
<feature type="compositionally biased region" description="Polar residues" evidence="1">
    <location>
        <begin position="826"/>
        <end position="839"/>
    </location>
</feature>
<keyword evidence="3" id="KW-1185">Reference proteome</keyword>
<evidence type="ECO:0000313" key="3">
    <source>
        <dbReference type="Proteomes" id="UP001316803"/>
    </source>
</evidence>
<protein>
    <submittedName>
        <fullName evidence="2">Uncharacterized protein</fullName>
    </submittedName>
</protein>
<comment type="caution">
    <text evidence="2">The sequence shown here is derived from an EMBL/GenBank/DDBJ whole genome shotgun (WGS) entry which is preliminary data.</text>
</comment>
<accession>A0AAN8IPH6</accession>
<proteinExistence type="predicted"/>
<dbReference type="EMBL" id="JAKLMC020000007">
    <property type="protein sequence ID" value="KAK5955102.1"/>
    <property type="molecule type" value="Genomic_DNA"/>
</dbReference>
<feature type="compositionally biased region" description="Polar residues" evidence="1">
    <location>
        <begin position="590"/>
        <end position="608"/>
    </location>
</feature>
<organism evidence="2 3">
    <name type="scientific">Knufia fluminis</name>
    <dbReference type="NCBI Taxonomy" id="191047"/>
    <lineage>
        <taxon>Eukaryota</taxon>
        <taxon>Fungi</taxon>
        <taxon>Dikarya</taxon>
        <taxon>Ascomycota</taxon>
        <taxon>Pezizomycotina</taxon>
        <taxon>Eurotiomycetes</taxon>
        <taxon>Chaetothyriomycetidae</taxon>
        <taxon>Chaetothyriales</taxon>
        <taxon>Trichomeriaceae</taxon>
        <taxon>Knufia</taxon>
    </lineage>
</organism>
<dbReference type="Proteomes" id="UP001316803">
    <property type="component" value="Unassembled WGS sequence"/>
</dbReference>
<feature type="compositionally biased region" description="Pro residues" evidence="1">
    <location>
        <begin position="940"/>
        <end position="950"/>
    </location>
</feature>
<evidence type="ECO:0000256" key="1">
    <source>
        <dbReference type="SAM" id="MobiDB-lite"/>
    </source>
</evidence>
<name>A0AAN8IPH6_9EURO</name>
<feature type="compositionally biased region" description="Polar residues" evidence="1">
    <location>
        <begin position="685"/>
        <end position="696"/>
    </location>
</feature>
<dbReference type="AlphaFoldDB" id="A0AAN8IPH6"/>